<evidence type="ECO:0000313" key="3">
    <source>
        <dbReference type="Proteomes" id="UP000199118"/>
    </source>
</evidence>
<organism evidence="2 3">
    <name type="scientific">Albimonas donghaensis</name>
    <dbReference type="NCBI Taxonomy" id="356660"/>
    <lineage>
        <taxon>Bacteria</taxon>
        <taxon>Pseudomonadati</taxon>
        <taxon>Pseudomonadota</taxon>
        <taxon>Alphaproteobacteria</taxon>
        <taxon>Rhodobacterales</taxon>
        <taxon>Paracoccaceae</taxon>
        <taxon>Albimonas</taxon>
    </lineage>
</organism>
<keyword evidence="3" id="KW-1185">Reference proteome</keyword>
<evidence type="ECO:0000313" key="2">
    <source>
        <dbReference type="EMBL" id="SDX08964.1"/>
    </source>
</evidence>
<evidence type="ECO:0000256" key="1">
    <source>
        <dbReference type="SAM" id="MobiDB-lite"/>
    </source>
</evidence>
<protein>
    <submittedName>
        <fullName evidence="2">Uncharacterized protein</fullName>
    </submittedName>
</protein>
<dbReference type="STRING" id="356660.SAMN05444336_103268"/>
<proteinExistence type="predicted"/>
<feature type="region of interest" description="Disordered" evidence="1">
    <location>
        <begin position="1"/>
        <end position="25"/>
    </location>
</feature>
<dbReference type="AlphaFoldDB" id="A0A1H2YWD6"/>
<accession>A0A1H2YWD6</accession>
<gene>
    <name evidence="2" type="ORF">SAMN05444336_103268</name>
</gene>
<name>A0A1H2YWD6_9RHOB</name>
<dbReference type="EMBL" id="FNMZ01000003">
    <property type="protein sequence ID" value="SDX08964.1"/>
    <property type="molecule type" value="Genomic_DNA"/>
</dbReference>
<dbReference type="Proteomes" id="UP000199118">
    <property type="component" value="Unassembled WGS sequence"/>
</dbReference>
<reference evidence="2 3" key="1">
    <citation type="submission" date="2016-10" db="EMBL/GenBank/DDBJ databases">
        <authorList>
            <person name="de Groot N.N."/>
        </authorList>
    </citation>
    <scope>NUCLEOTIDE SEQUENCE [LARGE SCALE GENOMIC DNA]</scope>
    <source>
        <strain evidence="2 3">DSM 17890</strain>
    </source>
</reference>
<sequence length="52" mass="5599">MGCEDRPAAGALPLADGTAADRISTRRMPRVRARRLTRPFPTPPTGAILARI</sequence>